<feature type="region of interest" description="Disordered" evidence="1">
    <location>
        <begin position="215"/>
        <end position="438"/>
    </location>
</feature>
<feature type="compositionally biased region" description="Basic and acidic residues" evidence="1">
    <location>
        <begin position="1"/>
        <end position="15"/>
    </location>
</feature>
<keyword evidence="3" id="KW-1185">Reference proteome</keyword>
<sequence>MGDRKTGHEQFRDLFKTSGAAAAGGGGGSREQTSVRLAKKGGNQQQSRSRPSTNSPFKNASKQKAPGGDKSSKSTKSSKTKADKRNKPSAKKTSGQRRKASLNLQQERTAVSENSNRRSKERVRTPTTPPLTAAAVTAPGSRVRTPRKKPTGLPPPVQQSPKTPPKWAGKDIAEVSRCQTVFENDTGGMTGTGGAATIDGGQVQLAAARIKERKLQWKKESLSPAKTDPRQQESSGQQASENEEEKKLSNEAVQPVKHEANVTVRDRTIFENDDNHPALVKEPPRDLQWAQECLSEPALRKKRSNEDKAHRGAVSERPQRETPPMKPPRGLPALVVRTPPQTPIRASPACGTAHTPSAKSPSDHRPLRLDPTGWGADQKTNPHSMTGSNDKDGPPSPADKPVSCYLAPNMQQSQTYVHPDTKNTGQVDSEPYDVPDKK</sequence>
<feature type="compositionally biased region" description="Polar residues" evidence="1">
    <location>
        <begin position="102"/>
        <end position="114"/>
    </location>
</feature>
<gene>
    <name evidence="2" type="primary">WBGene00272706</name>
</gene>
<dbReference type="EnsemblMetazoa" id="PPA34337.1">
    <property type="protein sequence ID" value="PPA34337.1"/>
    <property type="gene ID" value="WBGene00272706"/>
</dbReference>
<feature type="compositionally biased region" description="Low complexity" evidence="1">
    <location>
        <begin position="130"/>
        <end position="139"/>
    </location>
</feature>
<feature type="compositionally biased region" description="Polar residues" evidence="1">
    <location>
        <begin position="378"/>
        <end position="388"/>
    </location>
</feature>
<dbReference type="OrthoDB" id="10673819at2759"/>
<feature type="compositionally biased region" description="Polar residues" evidence="1">
    <location>
        <begin position="409"/>
        <end position="427"/>
    </location>
</feature>
<feature type="compositionally biased region" description="Basic and acidic residues" evidence="1">
    <location>
        <begin position="304"/>
        <end position="320"/>
    </location>
</feature>
<evidence type="ECO:0000313" key="3">
    <source>
        <dbReference type="Proteomes" id="UP000005239"/>
    </source>
</evidence>
<protein>
    <submittedName>
        <fullName evidence="2">Uncharacterized protein</fullName>
    </submittedName>
</protein>
<accession>A0A2A6C192</accession>
<reference evidence="2" key="2">
    <citation type="submission" date="2022-06" db="UniProtKB">
        <authorList>
            <consortium name="EnsemblMetazoa"/>
        </authorList>
    </citation>
    <scope>IDENTIFICATION</scope>
    <source>
        <strain evidence="2">PS312</strain>
    </source>
</reference>
<feature type="compositionally biased region" description="Pro residues" evidence="1">
    <location>
        <begin position="152"/>
        <end position="164"/>
    </location>
</feature>
<evidence type="ECO:0000256" key="1">
    <source>
        <dbReference type="SAM" id="MobiDB-lite"/>
    </source>
</evidence>
<proteinExistence type="predicted"/>
<feature type="compositionally biased region" description="Polar residues" evidence="1">
    <location>
        <begin position="42"/>
        <end position="62"/>
    </location>
</feature>
<feature type="region of interest" description="Disordered" evidence="1">
    <location>
        <begin position="1"/>
        <end position="169"/>
    </location>
</feature>
<feature type="compositionally biased region" description="Basic and acidic residues" evidence="1">
    <location>
        <begin position="215"/>
        <end position="231"/>
    </location>
</feature>
<reference evidence="3" key="1">
    <citation type="journal article" date="2008" name="Nat. Genet.">
        <title>The Pristionchus pacificus genome provides a unique perspective on nematode lifestyle and parasitism.</title>
        <authorList>
            <person name="Dieterich C."/>
            <person name="Clifton S.W."/>
            <person name="Schuster L.N."/>
            <person name="Chinwalla A."/>
            <person name="Delehaunty K."/>
            <person name="Dinkelacker I."/>
            <person name="Fulton L."/>
            <person name="Fulton R."/>
            <person name="Godfrey J."/>
            <person name="Minx P."/>
            <person name="Mitreva M."/>
            <person name="Roeseler W."/>
            <person name="Tian H."/>
            <person name="Witte H."/>
            <person name="Yang S.P."/>
            <person name="Wilson R.K."/>
            <person name="Sommer R.J."/>
        </authorList>
    </citation>
    <scope>NUCLEOTIDE SEQUENCE [LARGE SCALE GENOMIC DNA]</scope>
    <source>
        <strain evidence="3">PS312</strain>
    </source>
</reference>
<accession>A0A8R1YPZ7</accession>
<feature type="compositionally biased region" description="Basic residues" evidence="1">
    <location>
        <begin position="87"/>
        <end position="100"/>
    </location>
</feature>
<dbReference type="AlphaFoldDB" id="A0A2A6C192"/>
<dbReference type="Proteomes" id="UP000005239">
    <property type="component" value="Unassembled WGS sequence"/>
</dbReference>
<feature type="compositionally biased region" description="Basic and acidic residues" evidence="1">
    <location>
        <begin position="256"/>
        <end position="276"/>
    </location>
</feature>
<name>A0A2A6C192_PRIPA</name>
<evidence type="ECO:0000313" key="2">
    <source>
        <dbReference type="EnsemblMetazoa" id="PPA34337.1"/>
    </source>
</evidence>
<organism evidence="2 3">
    <name type="scientific">Pristionchus pacificus</name>
    <name type="common">Parasitic nematode worm</name>
    <dbReference type="NCBI Taxonomy" id="54126"/>
    <lineage>
        <taxon>Eukaryota</taxon>
        <taxon>Metazoa</taxon>
        <taxon>Ecdysozoa</taxon>
        <taxon>Nematoda</taxon>
        <taxon>Chromadorea</taxon>
        <taxon>Rhabditida</taxon>
        <taxon>Rhabditina</taxon>
        <taxon>Diplogasteromorpha</taxon>
        <taxon>Diplogasteroidea</taxon>
        <taxon>Neodiplogasteridae</taxon>
        <taxon>Pristionchus</taxon>
    </lineage>
</organism>
<feature type="compositionally biased region" description="Basic and acidic residues" evidence="1">
    <location>
        <begin position="115"/>
        <end position="124"/>
    </location>
</feature>